<accession>A0ABR2HDB9</accession>
<dbReference type="InterPro" id="IPR016024">
    <property type="entry name" value="ARM-type_fold"/>
</dbReference>
<gene>
    <name evidence="2" type="ORF">M9Y10_021190</name>
</gene>
<sequence>METFYFEHQDGITNKDAAAFIDLFRSEINNATDSLLRQTADYFVSKRSVQGNLTVLTRVRDVIKKSSQIEAFQKICDHNLLLCFYLPPQEDPSTANFNSAYNYSVLFSKEALFSGHEVSFIRIISILTKPTNFMNFESISISAKLLEKFFEYQKSPIEIDFNLYTTIASTFNLNQTTYSALGTICIESIKVHSNFEVACCFVRCLSRSLAQLFDDDIILGLFLNEENDDSKDSKLRLFLIDSLPYHYFLLLLSNFVKKFPKKGDALLHLLEKILGNDSNPIERCFGYTALLRIVPFIDHPIDFSIDIIKYLLRDYDSQNPILPSILENLYKAALKKCKSANLVNQLNQKLYESIKNLSWHSMVKLMIIPDIIHSFPDLFGDLLDFAQDPSDYGFVTRCVKTIAKSSPNQTSEDLLKAVIDCAMKTSIYNNLRTYRPLLEPLYSIIPEIVPKAFDMFNQISNNNKIYNDSNEIIIPIWLRFESLLVIPRSKWPIQLSDLFKDLQYAIHSGNWDLRCSSLIIFAKCFNTEEIPLDFIMNLKTLMFTDSVKHTFLIEDSFTSFIDALRPHHEIETENILLNLLDVFSYHMSSTFISSHRQFALSLTETLWKKYPHLFNQKHLDAIVSILYDNSLSLRFLCRDKIKAWIKEDPNKKFNLSSVPQQLLFDETDNNQNRNTIEYYDSLLKKLINDITNNNFESLKELETLINDNKSSTTPSFSKEVLDEQSEKYFDFYISTKNVGISYRSQTVFVSLCNLLEPQVLANKLNSWESRLLSILRDFDMESMRRSASLPDVALSLIRLQPPELVMKKDNDLTSHMAITTALIDLLKRTNVETEAVNSLNVLRAVLKDKIMSKIDDYLYPMIFEAIFITSMKFSGWDFVAASNLCFSGVFQKLFKRSDKTINIKQFFQKIPKAKDLVIEGLQSKITHANYLALTVLTAFKKTNGDDLSLLNYVIPYISSRSSRIRRTAAIALLLITPDDDIQLLYNQCIHFISLSRFVEDNTVFDSNKYFEMANNGNDSNSFHGLILVIREIFKKNIKIKIEKFPSICLEKVPPLILDDISFIFEKLNKKDLLKNFSFKFSRFYFDQVSTIIYSSQISDQNKDLNDSQLVALLTKVNSKIKHIESNNNNKTEEHEDEISNDEENGNDTFEFVSGLDILVVNRLKKQPLPPLIFKLCVNYLNALLKYSNEKNVLSNLGFKASNYLNDQIDPEIQISLIDMLNGTDEIKRFIPLFINHAFNKDDSYTPIKIAIARKLPHILQASPDSKIIALILLIDDVPLIRTKAAIAVSHYLKTQFLIEVELFDLLLKNLDEKQLKLIALKWIELIELKEKSDPNGESISTLVDEFYVVQKVLQALKLGNNIDFTRFQFIPISDARIQFVNSTKPYLK</sequence>
<comment type="caution">
    <text evidence="2">The sequence shown here is derived from an EMBL/GenBank/DDBJ whole genome shotgun (WGS) entry which is preliminary data.</text>
</comment>
<dbReference type="PANTHER" id="PTHR14387:SF0">
    <property type="entry name" value="DUF2428 DOMAIN-CONTAINING PROTEIN"/>
    <property type="match status" value="1"/>
</dbReference>
<evidence type="ECO:0000313" key="2">
    <source>
        <dbReference type="EMBL" id="KAK8845014.1"/>
    </source>
</evidence>
<evidence type="ECO:0000313" key="3">
    <source>
        <dbReference type="Proteomes" id="UP001470230"/>
    </source>
</evidence>
<feature type="region of interest" description="Disordered" evidence="1">
    <location>
        <begin position="1124"/>
        <end position="1143"/>
    </location>
</feature>
<dbReference type="InterPro" id="IPR051954">
    <property type="entry name" value="tRNA_methyltransferase_THADA"/>
</dbReference>
<protein>
    <recommendedName>
        <fullName evidence="4">DUF2428 domain-containing protein</fullName>
    </recommendedName>
</protein>
<keyword evidence="3" id="KW-1185">Reference proteome</keyword>
<reference evidence="2 3" key="1">
    <citation type="submission" date="2024-04" db="EMBL/GenBank/DDBJ databases">
        <title>Tritrichomonas musculus Genome.</title>
        <authorList>
            <person name="Alves-Ferreira E."/>
            <person name="Grigg M."/>
            <person name="Lorenzi H."/>
            <person name="Galac M."/>
        </authorList>
    </citation>
    <scope>NUCLEOTIDE SEQUENCE [LARGE SCALE GENOMIC DNA]</scope>
    <source>
        <strain evidence="2 3">EAF2021</strain>
    </source>
</reference>
<organism evidence="2 3">
    <name type="scientific">Tritrichomonas musculus</name>
    <dbReference type="NCBI Taxonomy" id="1915356"/>
    <lineage>
        <taxon>Eukaryota</taxon>
        <taxon>Metamonada</taxon>
        <taxon>Parabasalia</taxon>
        <taxon>Tritrichomonadida</taxon>
        <taxon>Tritrichomonadidae</taxon>
        <taxon>Tritrichomonas</taxon>
    </lineage>
</organism>
<evidence type="ECO:0000256" key="1">
    <source>
        <dbReference type="SAM" id="MobiDB-lite"/>
    </source>
</evidence>
<evidence type="ECO:0008006" key="4">
    <source>
        <dbReference type="Google" id="ProtNLM"/>
    </source>
</evidence>
<feature type="compositionally biased region" description="Acidic residues" evidence="1">
    <location>
        <begin position="1134"/>
        <end position="1143"/>
    </location>
</feature>
<name>A0ABR2HDB9_9EUKA</name>
<proteinExistence type="predicted"/>
<dbReference type="EMBL" id="JAPFFF010000031">
    <property type="protein sequence ID" value="KAK8845014.1"/>
    <property type="molecule type" value="Genomic_DNA"/>
</dbReference>
<dbReference type="SUPFAM" id="SSF48371">
    <property type="entry name" value="ARM repeat"/>
    <property type="match status" value="1"/>
</dbReference>
<dbReference type="PANTHER" id="PTHR14387">
    <property type="entry name" value="THADA/DEATH RECEPTOR INTERACTING PROTEIN"/>
    <property type="match status" value="1"/>
</dbReference>
<dbReference type="Proteomes" id="UP001470230">
    <property type="component" value="Unassembled WGS sequence"/>
</dbReference>